<dbReference type="PANTHER" id="PTHR35807">
    <property type="entry name" value="TRANSCRIPTIONAL REGULATOR REDD-RELATED"/>
    <property type="match status" value="1"/>
</dbReference>
<keyword evidence="4" id="KW-0804">Transcription</keyword>
<evidence type="ECO:0000259" key="7">
    <source>
        <dbReference type="PROSITE" id="PS51755"/>
    </source>
</evidence>
<dbReference type="PRINTS" id="PR00038">
    <property type="entry name" value="HTHLUXR"/>
</dbReference>
<dbReference type="InterPro" id="IPR051677">
    <property type="entry name" value="AfsR-DnrI-RedD_regulator"/>
</dbReference>
<dbReference type="CDD" id="cd00383">
    <property type="entry name" value="trans_reg_C"/>
    <property type="match status" value="1"/>
</dbReference>
<dbReference type="InterPro" id="IPR005158">
    <property type="entry name" value="BTAD"/>
</dbReference>
<dbReference type="PANTHER" id="PTHR35807:SF1">
    <property type="entry name" value="TRANSCRIPTIONAL REGULATOR REDD"/>
    <property type="match status" value="1"/>
</dbReference>
<dbReference type="SUPFAM" id="SSF46894">
    <property type="entry name" value="C-terminal effector domain of the bipartite response regulators"/>
    <property type="match status" value="2"/>
</dbReference>
<reference evidence="8 9" key="2">
    <citation type="submission" date="2019-08" db="EMBL/GenBank/DDBJ databases">
        <title>Amycolatopsis acidicola sp. nov., isolated from peat swamp forest soil.</title>
        <authorList>
            <person name="Srisuk N."/>
        </authorList>
    </citation>
    <scope>NUCLEOTIDE SEQUENCE [LARGE SCALE GENOMIC DNA]</scope>
    <source>
        <strain evidence="8 9">TBRC 6029</strain>
    </source>
</reference>
<dbReference type="PROSITE" id="PS51755">
    <property type="entry name" value="OMPR_PHOB"/>
    <property type="match status" value="1"/>
</dbReference>
<dbReference type="Gene3D" id="1.10.10.10">
    <property type="entry name" value="Winged helix-like DNA-binding domain superfamily/Winged helix DNA-binding domain"/>
    <property type="match status" value="2"/>
</dbReference>
<dbReference type="SMART" id="SM01043">
    <property type="entry name" value="BTAD"/>
    <property type="match status" value="1"/>
</dbReference>
<keyword evidence="2" id="KW-0805">Transcription regulation</keyword>
<comment type="similarity">
    <text evidence="1">Belongs to the AfsR/DnrI/RedD regulatory family.</text>
</comment>
<evidence type="ECO:0000313" key="9">
    <source>
        <dbReference type="Proteomes" id="UP000320011"/>
    </source>
</evidence>
<dbReference type="InterPro" id="IPR016032">
    <property type="entry name" value="Sig_transdc_resp-reg_C-effctor"/>
</dbReference>
<evidence type="ECO:0000259" key="6">
    <source>
        <dbReference type="PROSITE" id="PS50043"/>
    </source>
</evidence>
<dbReference type="GO" id="GO:0006355">
    <property type="term" value="P:regulation of DNA-templated transcription"/>
    <property type="evidence" value="ECO:0007669"/>
    <property type="project" value="InterPro"/>
</dbReference>
<dbReference type="InterPro" id="IPR011990">
    <property type="entry name" value="TPR-like_helical_dom_sf"/>
</dbReference>
<organism evidence="8 9">
    <name type="scientific">Amycolatopsis rhizosphaerae</name>
    <dbReference type="NCBI Taxonomy" id="2053003"/>
    <lineage>
        <taxon>Bacteria</taxon>
        <taxon>Bacillati</taxon>
        <taxon>Actinomycetota</taxon>
        <taxon>Actinomycetes</taxon>
        <taxon>Pseudonocardiales</taxon>
        <taxon>Pseudonocardiaceae</taxon>
        <taxon>Amycolatopsis</taxon>
    </lineage>
</organism>
<dbReference type="Pfam" id="PF00196">
    <property type="entry name" value="GerE"/>
    <property type="match status" value="1"/>
</dbReference>
<proteinExistence type="inferred from homology"/>
<evidence type="ECO:0000256" key="4">
    <source>
        <dbReference type="ARBA" id="ARBA00023163"/>
    </source>
</evidence>
<evidence type="ECO:0000313" key="8">
    <source>
        <dbReference type="EMBL" id="TVT48114.1"/>
    </source>
</evidence>
<dbReference type="InterPro" id="IPR000792">
    <property type="entry name" value="Tscrpt_reg_LuxR_C"/>
</dbReference>
<dbReference type="SMART" id="SM00421">
    <property type="entry name" value="HTH_LUXR"/>
    <property type="match status" value="1"/>
</dbReference>
<dbReference type="AlphaFoldDB" id="A0A558CHA9"/>
<gene>
    <name evidence="8" type="ORF">FNH05_18100</name>
</gene>
<feature type="domain" description="OmpR/PhoB-type" evidence="7">
    <location>
        <begin position="81"/>
        <end position="184"/>
    </location>
</feature>
<dbReference type="InterPro" id="IPR001867">
    <property type="entry name" value="OmpR/PhoB-type_DNA-bd"/>
</dbReference>
<dbReference type="SMART" id="SM00862">
    <property type="entry name" value="Trans_reg_C"/>
    <property type="match status" value="1"/>
</dbReference>
<dbReference type="SUPFAM" id="SSF48452">
    <property type="entry name" value="TPR-like"/>
    <property type="match status" value="1"/>
</dbReference>
<dbReference type="CDD" id="cd15831">
    <property type="entry name" value="BTAD"/>
    <property type="match status" value="1"/>
</dbReference>
<accession>A0A558CHA9</accession>
<dbReference type="CDD" id="cd06170">
    <property type="entry name" value="LuxR_C_like"/>
    <property type="match status" value="1"/>
</dbReference>
<evidence type="ECO:0000256" key="1">
    <source>
        <dbReference type="ARBA" id="ARBA00005820"/>
    </source>
</evidence>
<feature type="DNA-binding region" description="OmpR/PhoB-type" evidence="5">
    <location>
        <begin position="81"/>
        <end position="184"/>
    </location>
</feature>
<dbReference type="GO" id="GO:0003677">
    <property type="term" value="F:DNA binding"/>
    <property type="evidence" value="ECO:0007669"/>
    <property type="project" value="UniProtKB-UniRule"/>
</dbReference>
<dbReference type="RefSeq" id="WP_144589879.1">
    <property type="nucleotide sequence ID" value="NZ_VJWX01000173.1"/>
</dbReference>
<dbReference type="Pfam" id="PF03704">
    <property type="entry name" value="BTAD"/>
    <property type="match status" value="1"/>
</dbReference>
<feature type="domain" description="HTH luxR-type" evidence="6">
    <location>
        <begin position="8"/>
        <end position="73"/>
    </location>
</feature>
<dbReference type="Proteomes" id="UP000320011">
    <property type="component" value="Unassembled WGS sequence"/>
</dbReference>
<sequence length="356" mass="38348">MPTTATTDQPTVTALTGREREVLRGVGRGLTDAEIAAALVLSVDAVAGHVERILAKLGLRDRCAAIVHAFDSGLVVPSQDSRRHTASPVPQPVRISVLGPLRVWHDGQRVDVGPARQQAVLAALALCPDRAVSRRELLDGVWGLEPPNANVVPVYVYRLRKILHRDGDPDSVITRDRCGYRLARGAAQVDVTRMEELVTAAEAAARAGEVDEAVRACSQALDLFAGEPLAGLPGPFAELERLRLTERRITLAQRKLDWQLSLGQHREAVAELSALAAEQPLNEPVAVMLMRALARGGRRAEALAVFDRIRRHLAENLGVPPGETLRRTRLAVLRDDCVAIGATPARTAVTTATGSC</sequence>
<name>A0A558CHA9_9PSEU</name>
<evidence type="ECO:0000256" key="5">
    <source>
        <dbReference type="PROSITE-ProRule" id="PRU01091"/>
    </source>
</evidence>
<keyword evidence="3 5" id="KW-0238">DNA-binding</keyword>
<dbReference type="EMBL" id="VJWX01000173">
    <property type="protein sequence ID" value="TVT48114.1"/>
    <property type="molecule type" value="Genomic_DNA"/>
</dbReference>
<dbReference type="InterPro" id="IPR036388">
    <property type="entry name" value="WH-like_DNA-bd_sf"/>
</dbReference>
<dbReference type="Pfam" id="PF00486">
    <property type="entry name" value="Trans_reg_C"/>
    <property type="match status" value="1"/>
</dbReference>
<dbReference type="OrthoDB" id="4336084at2"/>
<evidence type="ECO:0000256" key="2">
    <source>
        <dbReference type="ARBA" id="ARBA00023015"/>
    </source>
</evidence>
<keyword evidence="9" id="KW-1185">Reference proteome</keyword>
<dbReference type="GO" id="GO:0000160">
    <property type="term" value="P:phosphorelay signal transduction system"/>
    <property type="evidence" value="ECO:0007669"/>
    <property type="project" value="InterPro"/>
</dbReference>
<protein>
    <submittedName>
        <fullName evidence="8">Transcriptional regulator</fullName>
    </submittedName>
</protein>
<comment type="caution">
    <text evidence="8">The sequence shown here is derived from an EMBL/GenBank/DDBJ whole genome shotgun (WGS) entry which is preliminary data.</text>
</comment>
<evidence type="ECO:0000256" key="3">
    <source>
        <dbReference type="ARBA" id="ARBA00023125"/>
    </source>
</evidence>
<reference evidence="8 9" key="1">
    <citation type="submission" date="2019-07" db="EMBL/GenBank/DDBJ databases">
        <authorList>
            <person name="Duangmal K."/>
            <person name="Teo W.F.A."/>
        </authorList>
    </citation>
    <scope>NUCLEOTIDE SEQUENCE [LARGE SCALE GENOMIC DNA]</scope>
    <source>
        <strain evidence="8 9">TBRC 6029</strain>
    </source>
</reference>
<dbReference type="Gene3D" id="1.25.40.10">
    <property type="entry name" value="Tetratricopeptide repeat domain"/>
    <property type="match status" value="1"/>
</dbReference>
<dbReference type="PROSITE" id="PS50043">
    <property type="entry name" value="HTH_LUXR_2"/>
    <property type="match status" value="1"/>
</dbReference>